<dbReference type="EMBL" id="CATOUU010001129">
    <property type="protein sequence ID" value="CAI9973996.1"/>
    <property type="molecule type" value="Genomic_DNA"/>
</dbReference>
<evidence type="ECO:0000313" key="5">
    <source>
        <dbReference type="EMBL" id="CAI9971612.1"/>
    </source>
</evidence>
<evidence type="ECO:0000313" key="7">
    <source>
        <dbReference type="EMBL" id="CAL6074496.1"/>
    </source>
</evidence>
<dbReference type="PANTHER" id="PTHR15454">
    <property type="entry name" value="NISCHARIN RELATED"/>
    <property type="match status" value="1"/>
</dbReference>
<dbReference type="EMBL" id="CAXDID020000547">
    <property type="protein sequence ID" value="CAL6101734.1"/>
    <property type="molecule type" value="Genomic_DNA"/>
</dbReference>
<evidence type="ECO:0000256" key="1">
    <source>
        <dbReference type="ARBA" id="ARBA00022614"/>
    </source>
</evidence>
<evidence type="ECO:0000313" key="9">
    <source>
        <dbReference type="EMBL" id="CAL6101734.1"/>
    </source>
</evidence>
<dbReference type="InterPro" id="IPR032675">
    <property type="entry name" value="LRR_dom_sf"/>
</dbReference>
<dbReference type="EMBL" id="CATOUU010001027">
    <property type="protein sequence ID" value="CAI9967596.1"/>
    <property type="molecule type" value="Genomic_DNA"/>
</dbReference>
<dbReference type="Proteomes" id="UP001642409">
    <property type="component" value="Unassembled WGS sequence"/>
</dbReference>
<dbReference type="Gene3D" id="3.80.10.10">
    <property type="entry name" value="Ribonuclease Inhibitor"/>
    <property type="match status" value="1"/>
</dbReference>
<evidence type="ECO:0000256" key="3">
    <source>
        <dbReference type="SAM" id="Coils"/>
    </source>
</evidence>
<name>A0AA86REP3_9EUKA</name>
<keyword evidence="1" id="KW-0433">Leucine-rich repeat</keyword>
<evidence type="ECO:0000313" key="6">
    <source>
        <dbReference type="EMBL" id="CAI9973996.1"/>
    </source>
</evidence>
<keyword evidence="10" id="KW-1185">Reference proteome</keyword>
<dbReference type="EMBL" id="CATOUU010001094">
    <property type="protein sequence ID" value="CAI9971612.1"/>
    <property type="molecule type" value="Genomic_DNA"/>
</dbReference>
<sequence length="251" mass="28873">MINNQDYISTWQKQLQNGVLEISEDISDLKSLSQVGNITSLTVVKAKQLSLAGIEELQYLKILDVQNCGVSSLAPFAGENQNFVIEELYLQNNFITELKPLERVMTVKRLNLQNNQLNESTNLYFICNMENLQELKLNGNKMIQDEDFEYRLLYATPQNIEFVSYTTDNNDFNVIKDKQEGIKGSLSPFEAWLLKLEIDKMEAENKKTEDEIKRLQKENEDLDAEETALVKGIAEIAEMVKTTFVDEEQIQ</sequence>
<dbReference type="GO" id="GO:0005737">
    <property type="term" value="C:cytoplasm"/>
    <property type="evidence" value="ECO:0007669"/>
    <property type="project" value="TreeGrafter"/>
</dbReference>
<dbReference type="AlphaFoldDB" id="A0AA86REP3"/>
<reference evidence="5" key="1">
    <citation type="submission" date="2023-06" db="EMBL/GenBank/DDBJ databases">
        <authorList>
            <person name="Kurt Z."/>
        </authorList>
    </citation>
    <scope>NUCLEOTIDE SEQUENCE</scope>
</reference>
<feature type="coiled-coil region" evidence="3">
    <location>
        <begin position="191"/>
        <end position="225"/>
    </location>
</feature>
<accession>A0AA86REP3</accession>
<evidence type="ECO:0000256" key="2">
    <source>
        <dbReference type="ARBA" id="ARBA00022737"/>
    </source>
</evidence>
<gene>
    <name evidence="4" type="ORF">HINF_LOCUS55241</name>
    <name evidence="7" type="ORF">HINF_LOCUS56752</name>
    <name evidence="5" type="ORF">HINF_LOCUS59257</name>
    <name evidence="6" type="ORF">HINF_LOCUS61641</name>
    <name evidence="8" type="ORF">HINF_LOCUS69983</name>
    <name evidence="9" type="ORF">HINF_LOCUS71332</name>
</gene>
<dbReference type="SUPFAM" id="SSF52075">
    <property type="entry name" value="Outer arm dynein light chain 1"/>
    <property type="match status" value="1"/>
</dbReference>
<evidence type="ECO:0000313" key="10">
    <source>
        <dbReference type="Proteomes" id="UP001642409"/>
    </source>
</evidence>
<keyword evidence="3" id="KW-0175">Coiled coil</keyword>
<comment type="caution">
    <text evidence="5">The sequence shown here is derived from an EMBL/GenBank/DDBJ whole genome shotgun (WGS) entry which is preliminary data.</text>
</comment>
<dbReference type="EMBL" id="CAXDID020000308">
    <property type="protein sequence ID" value="CAL6074496.1"/>
    <property type="molecule type" value="Genomic_DNA"/>
</dbReference>
<keyword evidence="2" id="KW-0677">Repeat</keyword>
<organism evidence="5">
    <name type="scientific">Hexamita inflata</name>
    <dbReference type="NCBI Taxonomy" id="28002"/>
    <lineage>
        <taxon>Eukaryota</taxon>
        <taxon>Metamonada</taxon>
        <taxon>Diplomonadida</taxon>
        <taxon>Hexamitidae</taxon>
        <taxon>Hexamitinae</taxon>
        <taxon>Hexamita</taxon>
    </lineage>
</organism>
<evidence type="ECO:0000313" key="8">
    <source>
        <dbReference type="EMBL" id="CAL6099236.1"/>
    </source>
</evidence>
<protein>
    <submittedName>
        <fullName evidence="5">Uncharacterized protein</fullName>
    </submittedName>
</protein>
<proteinExistence type="predicted"/>
<dbReference type="EMBL" id="CAXDID020000518">
    <property type="protein sequence ID" value="CAL6099236.1"/>
    <property type="molecule type" value="Genomic_DNA"/>
</dbReference>
<dbReference type="PANTHER" id="PTHR15454:SF56">
    <property type="entry name" value="PROTEIN PHOSPHATASE 1 REGULATORY SUBUNIT 7-RELATED"/>
    <property type="match status" value="1"/>
</dbReference>
<evidence type="ECO:0000313" key="4">
    <source>
        <dbReference type="EMBL" id="CAI9967596.1"/>
    </source>
</evidence>
<reference evidence="7 10" key="2">
    <citation type="submission" date="2024-07" db="EMBL/GenBank/DDBJ databases">
        <authorList>
            <person name="Akdeniz Z."/>
        </authorList>
    </citation>
    <scope>NUCLEOTIDE SEQUENCE [LARGE SCALE GENOMIC DNA]</scope>
</reference>